<dbReference type="OrthoDB" id="2269034at2759"/>
<dbReference type="SUPFAM" id="SSF52047">
    <property type="entry name" value="RNI-like"/>
    <property type="match status" value="1"/>
</dbReference>
<dbReference type="AlphaFoldDB" id="A0A9P6CG29"/>
<dbReference type="EMBL" id="MU150313">
    <property type="protein sequence ID" value="KAF9459594.1"/>
    <property type="molecule type" value="Genomic_DNA"/>
</dbReference>
<organism evidence="1 2">
    <name type="scientific">Collybia nuda</name>
    <dbReference type="NCBI Taxonomy" id="64659"/>
    <lineage>
        <taxon>Eukaryota</taxon>
        <taxon>Fungi</taxon>
        <taxon>Dikarya</taxon>
        <taxon>Basidiomycota</taxon>
        <taxon>Agaricomycotina</taxon>
        <taxon>Agaricomycetes</taxon>
        <taxon>Agaricomycetidae</taxon>
        <taxon>Agaricales</taxon>
        <taxon>Tricholomatineae</taxon>
        <taxon>Clitocybaceae</taxon>
        <taxon>Collybia</taxon>
    </lineage>
</organism>
<comment type="caution">
    <text evidence="1">The sequence shown here is derived from an EMBL/GenBank/DDBJ whole genome shotgun (WGS) entry which is preliminary data.</text>
</comment>
<gene>
    <name evidence="1" type="ORF">BDZ94DRAFT_1003078</name>
</gene>
<evidence type="ECO:0000313" key="2">
    <source>
        <dbReference type="Proteomes" id="UP000807353"/>
    </source>
</evidence>
<dbReference type="Gene3D" id="3.80.10.10">
    <property type="entry name" value="Ribonuclease Inhibitor"/>
    <property type="match status" value="1"/>
</dbReference>
<keyword evidence="2" id="KW-1185">Reference proteome</keyword>
<sequence length="375" mass="41783">MRSINEILPSDVLSAIFKACLAMDNNYASGGTPLVVLNIILVCTTWRKIAAAIPDLWTIIEVNRRTVGMDDYIIRGMAKWISQARHLPISLVFKLRAGEFTKVRLSPIMPWVNLTALELTDWAFDPRETIYILNQAPKMTDLHLIGIGGVPGGGCPYYIAIITHPSLKSLVIEFRSATHLPGGIGIKTVIHPLFHGLILPHLIELEIGASHSAVDYQLLPSLLQLHGRSSFRLARLHLHELLFDVEELKVLLMRLPTLKELHLETRTMYHSFSQLLPLLTEFTPDAHEMILPLLESVFIADNISSEEWNVVENGSLDMLEARMWEGTPGSVSPLKSATLLWGNIGGYLFEAIDGSVTRAKLLVDDGLELVFPPLL</sequence>
<dbReference type="Proteomes" id="UP000807353">
    <property type="component" value="Unassembled WGS sequence"/>
</dbReference>
<dbReference type="InterPro" id="IPR032675">
    <property type="entry name" value="LRR_dom_sf"/>
</dbReference>
<accession>A0A9P6CG29</accession>
<reference evidence="1" key="1">
    <citation type="submission" date="2020-11" db="EMBL/GenBank/DDBJ databases">
        <authorList>
            <consortium name="DOE Joint Genome Institute"/>
            <person name="Ahrendt S."/>
            <person name="Riley R."/>
            <person name="Andreopoulos W."/>
            <person name="Labutti K."/>
            <person name="Pangilinan J."/>
            <person name="Ruiz-Duenas F.J."/>
            <person name="Barrasa J.M."/>
            <person name="Sanchez-Garcia M."/>
            <person name="Camarero S."/>
            <person name="Miyauchi S."/>
            <person name="Serrano A."/>
            <person name="Linde D."/>
            <person name="Babiker R."/>
            <person name="Drula E."/>
            <person name="Ayuso-Fernandez I."/>
            <person name="Pacheco R."/>
            <person name="Padilla G."/>
            <person name="Ferreira P."/>
            <person name="Barriuso J."/>
            <person name="Kellner H."/>
            <person name="Castanera R."/>
            <person name="Alfaro M."/>
            <person name="Ramirez L."/>
            <person name="Pisabarro A.G."/>
            <person name="Kuo A."/>
            <person name="Tritt A."/>
            <person name="Lipzen A."/>
            <person name="He G."/>
            <person name="Yan M."/>
            <person name="Ng V."/>
            <person name="Cullen D."/>
            <person name="Martin F."/>
            <person name="Rosso M.-N."/>
            <person name="Henrissat B."/>
            <person name="Hibbett D."/>
            <person name="Martinez A.T."/>
            <person name="Grigoriev I.V."/>
        </authorList>
    </citation>
    <scope>NUCLEOTIDE SEQUENCE</scope>
    <source>
        <strain evidence="1">CBS 247.69</strain>
    </source>
</reference>
<evidence type="ECO:0008006" key="3">
    <source>
        <dbReference type="Google" id="ProtNLM"/>
    </source>
</evidence>
<proteinExistence type="predicted"/>
<protein>
    <recommendedName>
        <fullName evidence="3">F-box domain-containing protein</fullName>
    </recommendedName>
</protein>
<name>A0A9P6CG29_9AGAR</name>
<evidence type="ECO:0000313" key="1">
    <source>
        <dbReference type="EMBL" id="KAF9459594.1"/>
    </source>
</evidence>